<organism evidence="1 2">
    <name type="scientific">Ceratopteris richardii</name>
    <name type="common">Triangle waterfern</name>
    <dbReference type="NCBI Taxonomy" id="49495"/>
    <lineage>
        <taxon>Eukaryota</taxon>
        <taxon>Viridiplantae</taxon>
        <taxon>Streptophyta</taxon>
        <taxon>Embryophyta</taxon>
        <taxon>Tracheophyta</taxon>
        <taxon>Polypodiopsida</taxon>
        <taxon>Polypodiidae</taxon>
        <taxon>Polypodiales</taxon>
        <taxon>Pteridineae</taxon>
        <taxon>Pteridaceae</taxon>
        <taxon>Parkerioideae</taxon>
        <taxon>Ceratopteris</taxon>
    </lineage>
</organism>
<accession>A0A8T2RMA8</accession>
<dbReference type="EMBL" id="CM035431">
    <property type="protein sequence ID" value="KAH7297180.1"/>
    <property type="molecule type" value="Genomic_DNA"/>
</dbReference>
<protein>
    <submittedName>
        <fullName evidence="1">Uncharacterized protein</fullName>
    </submittedName>
</protein>
<dbReference type="Proteomes" id="UP000825935">
    <property type="component" value="Chromosome 26"/>
</dbReference>
<comment type="caution">
    <text evidence="1">The sequence shown here is derived from an EMBL/GenBank/DDBJ whole genome shotgun (WGS) entry which is preliminary data.</text>
</comment>
<dbReference type="AlphaFoldDB" id="A0A8T2RMA8"/>
<proteinExistence type="predicted"/>
<reference evidence="1" key="1">
    <citation type="submission" date="2021-08" db="EMBL/GenBank/DDBJ databases">
        <title>WGS assembly of Ceratopteris richardii.</title>
        <authorList>
            <person name="Marchant D.B."/>
            <person name="Chen G."/>
            <person name="Jenkins J."/>
            <person name="Shu S."/>
            <person name="Leebens-Mack J."/>
            <person name="Grimwood J."/>
            <person name="Schmutz J."/>
            <person name="Soltis P."/>
            <person name="Soltis D."/>
            <person name="Chen Z.-H."/>
        </authorList>
    </citation>
    <scope>NUCLEOTIDE SEQUENCE</scope>
    <source>
        <strain evidence="1">Whitten #5841</strain>
        <tissue evidence="1">Leaf</tissue>
    </source>
</reference>
<evidence type="ECO:0000313" key="2">
    <source>
        <dbReference type="Proteomes" id="UP000825935"/>
    </source>
</evidence>
<sequence length="156" mass="17062">MELNRFLFIAREERWSNLTLLSSTSLHLYRSVVVLAMGLRSFAALFVCAVLLSDALSAVEANCKVKNDSGKEVIIIPVEVDITIKVDVGATVHLPPEHQNCYFKNPKTGDKKGPVKLKDHGTYVCKDGAEEGTIDVCVGVYILGILQLGAKIFISL</sequence>
<name>A0A8T2RMA8_CERRI</name>
<keyword evidence="2" id="KW-1185">Reference proteome</keyword>
<gene>
    <name evidence="1" type="ORF">KP509_26G057700</name>
</gene>
<evidence type="ECO:0000313" key="1">
    <source>
        <dbReference type="EMBL" id="KAH7297180.1"/>
    </source>
</evidence>